<organism evidence="2">
    <name type="scientific">human gut metagenome</name>
    <dbReference type="NCBI Taxonomy" id="408170"/>
    <lineage>
        <taxon>unclassified sequences</taxon>
        <taxon>metagenomes</taxon>
        <taxon>organismal metagenomes</taxon>
    </lineage>
</organism>
<dbReference type="SMART" id="SM00497">
    <property type="entry name" value="IENR1"/>
    <property type="match status" value="1"/>
</dbReference>
<dbReference type="InterPro" id="IPR003647">
    <property type="entry name" value="Intron_nuc_1_rpt"/>
</dbReference>
<dbReference type="SUPFAM" id="SSF64496">
    <property type="entry name" value="DNA-binding domain of intron-encoded endonucleases"/>
    <property type="match status" value="1"/>
</dbReference>
<keyword evidence="2" id="KW-0540">Nuclease</keyword>
<dbReference type="AlphaFoldDB" id="K1T1H8"/>
<dbReference type="Pfam" id="PF13392">
    <property type="entry name" value="HNH_3"/>
    <property type="match status" value="1"/>
</dbReference>
<name>K1T1H8_9ZZZZ</name>
<accession>K1T1H8</accession>
<dbReference type="InterPro" id="IPR036388">
    <property type="entry name" value="WH-like_DNA-bd_sf"/>
</dbReference>
<protein>
    <submittedName>
        <fullName evidence="2">HNH endonuclease family protein</fullName>
    </submittedName>
</protein>
<dbReference type="Gene3D" id="1.10.10.10">
    <property type="entry name" value="Winged helix-like DNA-binding domain superfamily/Winged helix DNA-binding domain"/>
    <property type="match status" value="1"/>
</dbReference>
<feature type="domain" description="HNH nuclease" evidence="1">
    <location>
        <begin position="3"/>
        <end position="46"/>
    </location>
</feature>
<dbReference type="GO" id="GO:0004519">
    <property type="term" value="F:endonuclease activity"/>
    <property type="evidence" value="ECO:0007669"/>
    <property type="project" value="UniProtKB-KW"/>
</dbReference>
<dbReference type="InterPro" id="IPR044925">
    <property type="entry name" value="His-Me_finger_sf"/>
</dbReference>
<evidence type="ECO:0000313" key="2">
    <source>
        <dbReference type="EMBL" id="EKC66737.1"/>
    </source>
</evidence>
<reference evidence="2" key="1">
    <citation type="journal article" date="2013" name="Environ. Microbiol.">
        <title>Microbiota from the distal guts of lean and obese adolescents exhibit partial functional redundancy besides clear differences in community structure.</title>
        <authorList>
            <person name="Ferrer M."/>
            <person name="Ruiz A."/>
            <person name="Lanza F."/>
            <person name="Haange S.B."/>
            <person name="Oberbach A."/>
            <person name="Till H."/>
            <person name="Bargiela R."/>
            <person name="Campoy C."/>
            <person name="Segura M.T."/>
            <person name="Richter M."/>
            <person name="von Bergen M."/>
            <person name="Seifert J."/>
            <person name="Suarez A."/>
        </authorList>
    </citation>
    <scope>NUCLEOTIDE SEQUENCE</scope>
</reference>
<keyword evidence="2" id="KW-0255">Endonuclease</keyword>
<sequence length="117" mass="13291">MFRVHRLVAAAFIPNPENKPCVDHIDGDRANNHADNLRWVTVKENQNNPITKSKWIGKKAKPHNEKAVEQIKNGIVVNVFVSIQEAARKGNFSATSICKVCKGKGNSYKGYKWRYKE</sequence>
<dbReference type="Gene3D" id="3.90.75.20">
    <property type="match status" value="1"/>
</dbReference>
<dbReference type="InterPro" id="IPR003615">
    <property type="entry name" value="HNH_nuc"/>
</dbReference>
<dbReference type="EMBL" id="AJWZ01003978">
    <property type="protein sequence ID" value="EKC66737.1"/>
    <property type="molecule type" value="Genomic_DNA"/>
</dbReference>
<comment type="caution">
    <text evidence="2">The sequence shown here is derived from an EMBL/GenBank/DDBJ whole genome shotgun (WGS) entry which is preliminary data.</text>
</comment>
<keyword evidence="2" id="KW-0378">Hydrolase</keyword>
<gene>
    <name evidence="2" type="ORF">OBE_05787</name>
</gene>
<proteinExistence type="predicted"/>
<dbReference type="SUPFAM" id="SSF54060">
    <property type="entry name" value="His-Me finger endonucleases"/>
    <property type="match status" value="1"/>
</dbReference>
<evidence type="ECO:0000259" key="1">
    <source>
        <dbReference type="Pfam" id="PF13392"/>
    </source>
</evidence>